<dbReference type="AlphaFoldDB" id="A0A542ZTB0"/>
<organism evidence="1 2">
    <name type="scientific">Rarobacter faecitabidus</name>
    <dbReference type="NCBI Taxonomy" id="13243"/>
    <lineage>
        <taxon>Bacteria</taxon>
        <taxon>Bacillati</taxon>
        <taxon>Actinomycetota</taxon>
        <taxon>Actinomycetes</taxon>
        <taxon>Micrococcales</taxon>
        <taxon>Rarobacteraceae</taxon>
        <taxon>Rarobacter</taxon>
    </lineage>
</organism>
<proteinExistence type="predicted"/>
<dbReference type="EMBL" id="VFOS01000001">
    <property type="protein sequence ID" value="TQL63593.1"/>
    <property type="molecule type" value="Genomic_DNA"/>
</dbReference>
<protein>
    <submittedName>
        <fullName evidence="1">Uncharacterized protein</fullName>
    </submittedName>
</protein>
<sequence>MAKIASALERLGRTQAAAGSPALSLQESAQWAGEWSDAGVEINSGVSGMCAMAADHIRSFAILGKTERSILGVATQARASLAAMAQIDWIYTQGIEPAERVRRWANRRLVGSAEMRNLLLTASEPVRTKELQNQQEFEECIRRSAALLLPAENWTPSKNRGDWIQPARIGEAQLGEMKLVDALLHRGPDKSSDVGIMLYRFLSASVHGQPHVTVPNLVGIAHDPNVPGLNSAGFALENSDYLTWAIALLLGFANAAESLIGYLALDAPWLQALAQDTLALFRSQL</sequence>
<gene>
    <name evidence="1" type="ORF">FB461_0056</name>
</gene>
<reference evidence="1 2" key="1">
    <citation type="submission" date="2019-06" db="EMBL/GenBank/DDBJ databases">
        <title>Sequencing the genomes of 1000 actinobacteria strains.</title>
        <authorList>
            <person name="Klenk H.-P."/>
        </authorList>
    </citation>
    <scope>NUCLEOTIDE SEQUENCE [LARGE SCALE GENOMIC DNA]</scope>
    <source>
        <strain evidence="1 2">DSM 4813</strain>
    </source>
</reference>
<accession>A0A542ZTB0</accession>
<evidence type="ECO:0000313" key="1">
    <source>
        <dbReference type="EMBL" id="TQL63593.1"/>
    </source>
</evidence>
<name>A0A542ZTB0_RARFA</name>
<dbReference type="Proteomes" id="UP000315389">
    <property type="component" value="Unassembled WGS sequence"/>
</dbReference>
<keyword evidence="2" id="KW-1185">Reference proteome</keyword>
<comment type="caution">
    <text evidence="1">The sequence shown here is derived from an EMBL/GenBank/DDBJ whole genome shotgun (WGS) entry which is preliminary data.</text>
</comment>
<evidence type="ECO:0000313" key="2">
    <source>
        <dbReference type="Proteomes" id="UP000315389"/>
    </source>
</evidence>